<proteinExistence type="predicted"/>
<sequence length="82" mass="9264">MIYDTWCHSSPIGAIDVAATQRAARPPATRPGEAIPLKANGSRRHHNRLMRNKSLYSMRILLSAPYTEKHENSQRNSSLHLN</sequence>
<reference evidence="1" key="1">
    <citation type="submission" date="2016-01" db="EMBL/GenBank/DDBJ databases">
        <authorList>
            <person name="Mcilroy J.S."/>
            <person name="Karst M S."/>
            <person name="Albertsen M."/>
        </authorList>
    </citation>
    <scope>NUCLEOTIDE SEQUENCE</scope>
    <source>
        <strain evidence="1">Cfx-K</strain>
    </source>
</reference>
<accession>A0A170PK21</accession>
<protein>
    <submittedName>
        <fullName evidence="1">Uncharacterized protein</fullName>
    </submittedName>
</protein>
<evidence type="ECO:0000313" key="2">
    <source>
        <dbReference type="Proteomes" id="UP000215027"/>
    </source>
</evidence>
<dbReference type="KEGG" id="pbf:CFX0092_B0753"/>
<evidence type="ECO:0000313" key="1">
    <source>
        <dbReference type="EMBL" id="CUS06287.1"/>
    </source>
</evidence>
<keyword evidence="2" id="KW-1185">Reference proteome</keyword>
<name>A0A170PK21_9CHLR</name>
<dbReference type="EMBL" id="LN890656">
    <property type="protein sequence ID" value="CUS06287.1"/>
    <property type="molecule type" value="Genomic_DNA"/>
</dbReference>
<organism evidence="1 2">
    <name type="scientific">Candidatus Promineifilum breve</name>
    <dbReference type="NCBI Taxonomy" id="1806508"/>
    <lineage>
        <taxon>Bacteria</taxon>
        <taxon>Bacillati</taxon>
        <taxon>Chloroflexota</taxon>
        <taxon>Ardenticatenia</taxon>
        <taxon>Candidatus Promineifilales</taxon>
        <taxon>Candidatus Promineifilaceae</taxon>
        <taxon>Candidatus Promineifilum</taxon>
    </lineage>
</organism>
<dbReference type="AlphaFoldDB" id="A0A170PK21"/>
<dbReference type="Proteomes" id="UP000215027">
    <property type="component" value="Chromosome II"/>
</dbReference>
<gene>
    <name evidence="1" type="ORF">CFX0092_B0753</name>
</gene>